<accession>A0A9P7KRD8</accession>
<dbReference type="SUPFAM" id="SSF50978">
    <property type="entry name" value="WD40 repeat-like"/>
    <property type="match status" value="1"/>
</dbReference>
<keyword evidence="3" id="KW-0747">Spliceosome</keyword>
<name>A0A9P7KRD8_9HYPO</name>
<feature type="domain" description="RSE1/DDB1/CPSF1 second beta-propeller" evidence="9">
    <location>
        <begin position="725"/>
        <end position="996"/>
    </location>
</feature>
<dbReference type="Proteomes" id="UP000782241">
    <property type="component" value="Unassembled WGS sequence"/>
</dbReference>
<evidence type="ECO:0000256" key="3">
    <source>
        <dbReference type="ARBA" id="ARBA00022728"/>
    </source>
</evidence>
<keyword evidence="11" id="KW-1185">Reference proteome</keyword>
<evidence type="ECO:0000313" key="11">
    <source>
        <dbReference type="Proteomes" id="UP000782241"/>
    </source>
</evidence>
<dbReference type="EMBL" id="JAGPUO010000012">
    <property type="protein sequence ID" value="KAG5659159.1"/>
    <property type="molecule type" value="Genomic_DNA"/>
</dbReference>
<gene>
    <name evidence="10" type="ORF">KAF25_000361</name>
</gene>
<comment type="caution">
    <text evidence="10">The sequence shown here is derived from an EMBL/GenBank/DDBJ whole genome shotgun (WGS) entry which is preliminary data.</text>
</comment>
<feature type="domain" description="RSE1/DDB1/CPSF1 C-terminal" evidence="7">
    <location>
        <begin position="1074"/>
        <end position="1345"/>
    </location>
</feature>
<dbReference type="InterPro" id="IPR004871">
    <property type="entry name" value="RSE1/DDB1/CPSF1_C"/>
</dbReference>
<dbReference type="FunFam" id="2.130.10.10:FF:001143">
    <property type="entry name" value="Pre-mRNA-splicing factor rse-1, putative"/>
    <property type="match status" value="1"/>
</dbReference>
<dbReference type="InterPro" id="IPR018846">
    <property type="entry name" value="Beta-prop_RSE1/DDB1/CPSF1_1st"/>
</dbReference>
<evidence type="ECO:0000313" key="10">
    <source>
        <dbReference type="EMBL" id="KAG5659159.1"/>
    </source>
</evidence>
<comment type="subcellular location">
    <subcellularLocation>
        <location evidence="1">Nucleus</location>
    </subcellularLocation>
</comment>
<comment type="similarity">
    <text evidence="6">Belongs to the RSE1 family.</text>
</comment>
<dbReference type="Pfam" id="PF03178">
    <property type="entry name" value="CPSF_A"/>
    <property type="match status" value="1"/>
</dbReference>
<dbReference type="InterPro" id="IPR058543">
    <property type="entry name" value="Beta-prop_RSE1/DDB1/CPSF1_2nd"/>
</dbReference>
<dbReference type="InterPro" id="IPR050358">
    <property type="entry name" value="RSE1/DDB1/CFT1"/>
</dbReference>
<dbReference type="GO" id="GO:0003676">
    <property type="term" value="F:nucleic acid binding"/>
    <property type="evidence" value="ECO:0007669"/>
    <property type="project" value="InterPro"/>
</dbReference>
<evidence type="ECO:0000256" key="4">
    <source>
        <dbReference type="ARBA" id="ARBA00023187"/>
    </source>
</evidence>
<dbReference type="Pfam" id="PF23726">
    <property type="entry name" value="Beta-prop_RSE1_2nd"/>
    <property type="match status" value="1"/>
</dbReference>
<evidence type="ECO:0000256" key="1">
    <source>
        <dbReference type="ARBA" id="ARBA00004123"/>
    </source>
</evidence>
<dbReference type="SUPFAM" id="SSF55486">
    <property type="entry name" value="Metalloproteases ('zincins'), catalytic domain"/>
    <property type="match status" value="1"/>
</dbReference>
<keyword evidence="2" id="KW-0507">mRNA processing</keyword>
<evidence type="ECO:0000259" key="7">
    <source>
        <dbReference type="Pfam" id="PF03178"/>
    </source>
</evidence>
<dbReference type="InterPro" id="IPR015943">
    <property type="entry name" value="WD40/YVTN_repeat-like_dom_sf"/>
</dbReference>
<evidence type="ECO:0000256" key="2">
    <source>
        <dbReference type="ARBA" id="ARBA00022664"/>
    </source>
</evidence>
<dbReference type="PANTHER" id="PTHR10644">
    <property type="entry name" value="DNA REPAIR/RNA PROCESSING CPSF FAMILY"/>
    <property type="match status" value="1"/>
</dbReference>
<protein>
    <submittedName>
        <fullName evidence="10">Uncharacterized protein</fullName>
    </submittedName>
</protein>
<dbReference type="Pfam" id="PF10433">
    <property type="entry name" value="Beta-prop_RSE1_1st"/>
    <property type="match status" value="1"/>
</dbReference>
<dbReference type="Gene3D" id="2.130.10.10">
    <property type="entry name" value="YVTN repeat-like/Quinoprotein amine dehydrogenase"/>
    <property type="match status" value="2"/>
</dbReference>
<proteinExistence type="inferred from homology"/>
<evidence type="ECO:0000256" key="5">
    <source>
        <dbReference type="ARBA" id="ARBA00023242"/>
    </source>
</evidence>
<dbReference type="InterPro" id="IPR036322">
    <property type="entry name" value="WD40_repeat_dom_sf"/>
</dbReference>
<dbReference type="GO" id="GO:0006397">
    <property type="term" value="P:mRNA processing"/>
    <property type="evidence" value="ECO:0007669"/>
    <property type="project" value="UniProtKB-KW"/>
</dbReference>
<dbReference type="GO" id="GO:0008380">
    <property type="term" value="P:RNA splicing"/>
    <property type="evidence" value="ECO:0007669"/>
    <property type="project" value="UniProtKB-KW"/>
</dbReference>
<reference evidence="10" key="1">
    <citation type="submission" date="2021-04" db="EMBL/GenBank/DDBJ databases">
        <title>Draft genome of Fusarium avenaceum strain F156N33, isolated from an atmospheric sample in Virginia.</title>
        <authorList>
            <person name="Yang S."/>
            <person name="Vinatzer B.A."/>
            <person name="Coleman J."/>
        </authorList>
    </citation>
    <scope>NUCLEOTIDE SEQUENCE</scope>
    <source>
        <strain evidence="10">F156N33</strain>
    </source>
</reference>
<sequence length="1346" mass="148883">MQFAEQRRVSIMRVSSSFVAYLAGFLASVAPVVGQLSKPVMNPPVPFSDLDPTLFKYLKSTPHNRDQWGWGWLPARCKAIADQQGLNAYDIDVYNVHYNDCNQAWVMCRHHLSPLSIDTMAENFGRIPVRMRNFVRVQFALPQKDSSFGGATFSDLGDILWYGDVSKTLRFWIHEAGHTIDRNINPGSNADYSKSSAWLNEYNKDGFICDDYAKNNAAENFAQEVIVALFDKVVPGGLGSVSPNWNSIFHQYATVQSKLGDILIPGGTCNRKFADDTIVCMGPAANCNSKANAKFRLKADKTQDAAIVAASDNPPIEDLFELASREERPHPHPILLSGNVTMATTSNMFLYSLSLHPPTAISHLIVGQFSVTKEQQILTLSGSILTLLRPDSSRGRVQPFLSHDLFSIVRSIASFRLAGSSKDYIIVSTDSGRNAVLEYQSTENRFSRIHLETFGRSGVRRVIPGEYLAADPKGRACIIASIEKNNLVYVLNRNAQAELTISSPLEAHKHGVLVLSLVALDVGYSNPVFAALETDYSESDQDPSGQEIPDVELVYYELNLGLNHVVGKWSETVDPTASLLFQVPGGNDGPSGVLMCGEETITYRHSNQEPLRVPLPRRRGATEDPQRKRTIIGGVMHKLKNSPEAFLFMLQTEDGDLFKLTFDLQDNQGSITGESGFLFVATEFGNHHFYQSEKLGDDESEPAVTSDDFPIDPHSAYQPVYFNPRDEVEQVGDSGLLTSVTTLAIQQIADDGLVQIHPRGIRHLRGGEMNEWPAPQHKSIVAVATNGKQIAVALSLGEIVYFEVDSDGSLAEYDEKKEIFSTVTCLSLGPVPEGRVRSPMLAVGCEDCTVRILSLDPDSTLESKSIQALTATPSALKFMAMEDPLSRSSGMYLHIGLSSGVYLRTGLDEITGELSDTQTRFLGLEAIKLFQVTVKGQICVLALGSKPWVGYTDSKRGFLMTPLNCDELEWGWNFSSEQCEEGIIAIHANLLHIFSIENLYDNLVRKSLPLTYTPRQFVKHPHEPYFYTVEADNNTLGPELRTQLLAAAENQKNGDAKLLPPEEFGYPRGHSRWASYISIVDPIGEQVLQKIELQGNEATVSVAVAPFTSQDGESFLLGYIHVYRFQQSGRELEFIHKTKVGEPPMALVAFQGRLAAGIGKSLRIYDLGLKQLLRKVHVEVAPQLIVSLKTQGSRIIVGDLQQGVTMVVFDHEYQKLVPFIDDTTPRWTTCTAMVDYKSVVGGDKFGNIWIVRCPEKVSLEADEGGNTLLYARDYLQGTSNRLDSVAHFFAQDIPTSITRVSLVVGGQDVIVWSGLQDTIGVLIPFVTREDADFFHSSEVQMRAEDP</sequence>
<evidence type="ECO:0000259" key="9">
    <source>
        <dbReference type="Pfam" id="PF23726"/>
    </source>
</evidence>
<evidence type="ECO:0000256" key="6">
    <source>
        <dbReference type="ARBA" id="ARBA00038266"/>
    </source>
</evidence>
<keyword evidence="5" id="KW-0539">Nucleus</keyword>
<organism evidence="10 11">
    <name type="scientific">Fusarium avenaceum</name>
    <dbReference type="NCBI Taxonomy" id="40199"/>
    <lineage>
        <taxon>Eukaryota</taxon>
        <taxon>Fungi</taxon>
        <taxon>Dikarya</taxon>
        <taxon>Ascomycota</taxon>
        <taxon>Pezizomycotina</taxon>
        <taxon>Sordariomycetes</taxon>
        <taxon>Hypocreomycetidae</taxon>
        <taxon>Hypocreales</taxon>
        <taxon>Nectriaceae</taxon>
        <taxon>Fusarium</taxon>
        <taxon>Fusarium tricinctum species complex</taxon>
    </lineage>
</organism>
<dbReference type="GO" id="GO:0005681">
    <property type="term" value="C:spliceosomal complex"/>
    <property type="evidence" value="ECO:0007669"/>
    <property type="project" value="UniProtKB-KW"/>
</dbReference>
<keyword evidence="4" id="KW-0508">mRNA splicing</keyword>
<feature type="domain" description="RSE1/DDB1/CPSF1 first beta-propeller" evidence="8">
    <location>
        <begin position="360"/>
        <end position="698"/>
    </location>
</feature>
<evidence type="ECO:0000259" key="8">
    <source>
        <dbReference type="Pfam" id="PF10433"/>
    </source>
</evidence>